<dbReference type="EMBL" id="JAANIB010002961">
    <property type="protein sequence ID" value="KAG5339064.1"/>
    <property type="molecule type" value="Genomic_DNA"/>
</dbReference>
<dbReference type="GO" id="GO:0005615">
    <property type="term" value="C:extracellular space"/>
    <property type="evidence" value="ECO:0007669"/>
    <property type="project" value="TreeGrafter"/>
</dbReference>
<sequence>MLMIKLERALDPAKYTLEVSFKGRIANDVFGFYASLYEVDGKLRRIGVTQFSPTYARRAFPCMDEPYLKAEFHLHIGHHKDQKATSNTPVESIRIENDTYYVTTFHRTSRMPTYLVGWAVHNFVPEQSQISGDFKMWTRDSMKFHGSMALNRGWAVYSALQTWLLVKSPLVKVDQFAIPDFNFNAMENWGLITYRESVVLHEDGTPTRKVVNGLSVMAHEYAHSWFGNLVTPVFWDVVWLKEGFATYFQYFGVSLVEPDLRMMNVFVVDCLQPILLADSDNHTRTLNGQEVGDRNSIMALFDFVSYEKGASIIRMISHTIGSTTFQLGLQNYLRELSFKAATPFDLYRHLQAASNITRQLYKGISIKDVVESWANQPGYPLVIITRNYKTMALFASQERFYLNHQTAQTNSEKSSWWIPITFVTEESNSTFSRTTTAAWLKPQAKNMLISSVKPNSWVIFNVQQVGYYRVTYDENNWKMLIRYLKLKNFQKIHVINRAALLDDAFNLARAGYVDYSIPFDLATYLTRETEYEPWVAAVNNFNFLNHILACSPRVQRLFQNYANNLLKPMSSLLSFMENPMDSSIKKMHRELILSTACSVNNMHCLKTSKTLFKTWILSEKSIISANLKSFVYCVGIRAGDDNDWHTVWNRFLRTDLHAEQELLLSALGCTKTPHLIDRFLNASIMYRLKLRKQYRMTIINAVLNGNPENVNYAIDFIHHNLPLILKSTNLDKNLEHINNECDSNVTLKKFFTIPYLGKVSEKFKKLSQVYGTMLTMRFLLSLMLILAVCWASYPSSDDVAPQLIEEVLDDYRLPLDVIPTEYDIKLQPIFESPKQDNFTFKGESVITLLTKIKTNTIVFHAKEINIIENSIKLTNKNENKTYDLIELKKNINKDFVILIFKESIPAKKNIQLSLNYTGKLNDKLRGFYRSSYQNKEGKKIWLATTHFEPVSARQAFPCWDEPQFKAYFTITITVPQKNYTAISNMPEKKTENLNKIFEKTPLMSTYLVAFVVSNFTSLQINKNFRVWAKPTVEKDAKEFALKYGLETLRVLKNFTNIDYYGKEQGMSKLDQIAIPDFSAGAMENWGLVTYRESRLLYVENKTTTEEKQALATIIAHELSHQWFGNLVTCVWWNYIWLNEGFATFFQYYITDKVIPQLYKDEKSWRLMEQFVIKNVQESAFVVDASSKTRALNPETSSIQTPAQITSFKGKSVDSNDFFKSVQASTKKVEECLPKSVTLTQVMDNWVNKPGYPVITVTWNKKLPGTVNITQERFFLVKPVKEDKTQWYIPINYVTEESPEKVMPTDKKSRWLIPGTNASIDKLNDTKWILFNKNQTGFYRVNYDDSNWQKLASYLNSSPYYLNISATNRAQLIDDALNLARTGHLAYEIALQITLYLSRETDYIPWYTATRAFNYLDTVLIGGKNYTKYQEYVAKKIKSFALTVNYTDWRNSTHVDKLAKVLALNTACKYGLEDCNNFANEKLADWLNNKTKEDEKKLLPDLRRGILCAGLRNANAQIWNATLQKYKTTKDKDEKADILAGLGCATSKETVQKFLALTLEKDSDIDIFAALNSICAGNAESFDILVEFIKDKIETIHNADKEDNSLLSALLNHLSDKVVTTKQYIELSLLIHGQLQDAQKFDALSVAINKLVWINTHRNDVETWIAKNSETGHENEPDSANSITLSLFLPIILLLLARFYIFEKRIRMAFLKVLLNVGLIFTAATTLSVDGDSGNDLSTVNYRLPDNVVPVHYNIRLIPYIEKDNFTFDGKSHIIIEIRRASQNISLHALDLIINETATSLISSDTDIYAPTTHNYDNKTEILTLHFNDELSPGIYSLYIQFIGILNDELHGFFRTSYINEKGEKVWLAASHFEASWARRAFPCWDEPALKATFNISIKHRRNYTAVSNMPIRDQSDDKDDMIWTHFDTTPIMSTYLVAFVVSNYVRIPNVDETLNIWCRSALAPHSKLVQEIAQKATDILTEYTNITDKVPKMDHLAVPQLTAGAMENWGLIIYNEKDFAYNEKKDTMFHKQRVAVTVAHEMAHQWFGNVVSPSWWSHVWLNEGFATFFEEYILNEIFKDWRMMDFFVVKVQQGALDTDVAKKMKPIVFEVKTREEIDSHFSYSSYGKAPAILRMLQHIITAKVFQKGIIKYLHKHQFSSVTSDDLWNAFQAALDESDVPHNAYTLKEVMDTWVKQRHYPMVHVTRNYDTGEIILAQEQFRPKRENEYIDGDKWWIPLTFTTRSNPDFSRTLPTQWLRPQDKNISINGIDPNDWIIVNIQQMGFYRVNYDDTNWRKIANYLNSDNYTKIHVLNRAQIIDDSYHLMIADQLNIEIFLDLANYLSRETDFIVLYHMFNFFDMYTEKFYKILEIDYIKQYILRILDELIKNVGYEEDPAENEFMKLTRVNTLKWACYFNHSECKRIATIKLNEVLANPETHRISTNLKEWIYCNGMMQANKTTWNKLRDIYFINQDKNILDYLTCSEDPDILINFINTSVSNEIINNHLRNNHYYDIIQNIIQEHSDNDAVLNYILINLEKISPRMLTCKIIYIVFAFVAIDAVAIQDANLNDKEINYRLPNHTKPLFYDLKLNPHLTSDNFTFDGEVLVHIEILNQTRTITLHTKKLIIDENASFLKTNTGFDFYVPTIYNSNNITEFLTLGFAKELSIGHYILYLKFAGILNDRSYGFYRSSYVNNTKDIVWFAGTNFMATYARAAFPCWDEPALKASFKIAIKHHRNYTAISNMPISEESEIDESDGKIWTHFEESPFISTYLVSFLIFDLRNISNSDGTINVWSRGSVISSASFAHEVAQKAAIELERYTNSSVRLAKIDHVALPDRYVIGYNKGMESWGLITYKEATILYNEEGSSINELYRIANNIIHQSSHQWFGNVVSPSWWTYIWMNEGLAEYFKYYTTDKIIKFTNCILFYFIIKHCFENISLYISLSNSFRKIYDFLLRKQKYFLNIIYININKYGAAKPEDLWAALQDAFDESAVSQNKFKIQEVMDTWIEQKGYPLITVIRDQHTGKIKITQEYFQPYEKISVRKNFINIDITNIKWWVPINFATRTDPNFSSTLATHWLSPKAEELIIDGIDPQDWIIVNVQQTGFYRVNYDTINWLKIADYLNSENYTKIHVLNRARIINDAIHLMFTDKLDPRIFMDLTKYLRRETDYVVWFSLFKILKDATKYFAYNGGGELLKSYILDLINNIVETIGTQDHPNDDYFTKFTRNAILEDACVFDHPACLNKAYTQLIDYLKNSTIFSNRTSFHTKRWIFCNGIKQANETIWNKLLYLYTNMSEQTLYCLGHSRNPTIIEKFLNMTVSEDAPIAKNDIHRIIYSVLNGGFPNVDVVMDFIMNHWDKLTTINQVYIFVLSSLFIIIRRGISFYHNIRYTVRSIVLRQMQFSTFIFIIENRDYRDKYTVVTRNVIYVIFRHSRKIMQSFQMRLSREYLFLCTLITLLCGNVAHNSPLYDGTFMRNLDISQNDSIDYRLPTNIKPLSYEIMLNPDFNNFTFMGIAKIVAVVQNSTNTITLHVGNIKIESLSLTSFAIDSASIFPTSYDNITEKFTITLPRLLLVNTNLTISFEYSGILSDNMIGFYKSSYFDENGKLRWLAATQFEATYARHAFPCFDEPSFKANFTIRIARDDNYTTISNMPLVKSEQLKPGGKTWDVFDQSNLMSTYLVAFVIAEFDQMKNDTNSFKFGVWSKPSTINQTNYALKIGTAALDLFSEKFNQNYTFPKMDMVAIPDFDAGAMENWGLVTYRESRMLYDEKESSVLAQQNVASVVAHELTHMWFGNLVTPEWWSYLWLSEAFASYFEYFGTALLEDTWNMTEQFVVDQHQPALIADSLESSLPMTRDVFSTSQIEEAGDTITYFKGASILRMMSHVFGNEIFEEALRSYIKNNKEKGLGHPDTLWEAIKLSSNINVKTIMDSWTTKAGYPVVTIAINDNGILNITQERFLLRNLNETSIDTTWYVPITFTTQTDPDFDDTIPIYWMSTKRSTAYYEINPKDWIIFNIQSSGFYRVNYDSRRWQNIFNVLKHGNLDDIHVLNRAGIVDDLLNLGRAKYLNYDTIFEGLSYLKRETNYLPFKAAFNGFEYLNRRFTGHELQHSLVKIYISSLIDDINTQLGYEDKEYDDRLTVLLRQEVNNWLCKLDNDECINNYAKKYKKWKEDATARIKPNERPTAYYVAIRYGTFEDWDFLWNEYVHSNYATDKIVILKALGYSQNTTILEKYLNSAISSYSTSRIRKQDSTSVFAAVYNSGLLGAEYVLDFVEKYHQQMEEYYGGQSTIAAILNGASQHFSTENLVNKFEKFINAHKTNFSSIQKSLEYSLKVAKYELDWYNSYSASITQWLQTYDNLAFRLPNNIIPTHYFISLTPHLNETFTFDGKVTIKADVIQPTNQIILHLSEIEPDEVIVKANQTEVKKLKEKFVDRYEFYVIYLTTELTIGTKLNIKIKYTGHLNAELHGFYKSSYVSERGTRWLAASHMEPVSARKMFPCFDEPAMKANFTIQVIVQENGYKPISNTAIQVKRIIDGGISYTFFKSVPMSTYLVAVLVSDFESKSNQTNGIKLSVYARPNAINQTDYALSVMSQLINFYETTYKQKYPLPKLYMAALPDFGSGAMENWGLLTYRETSMLYDENHSPITNKQDIRNVIAHEISHQWFGNLVSPLWWKYVWLNEGFARYFEYHAPARAFNDETLESQFVVDQVHSAFKADSSSSTHPMSHDVATNREIQSIFDSITYNKGGSILRMIEKTYGIDVFNDALIDYLNKRKYNVATPDHLYASLQLKVDEKGLKDDVKVILDTWTTQPGYPIVTVSVSTNFIFLKQKRFFPKEHENTSDDTIWHIPITWAVVQNTSDYFNTTPKFWLTKKRIMEKKQSDLSPESLLIFNNQQSGYYRVNYNKQHWLKLIDYLKTQDIQTIHEINRAALIDDLMNLARADYIDYETVISATMYLEKENNYFPWRAFFNNLPYLNNRFVGRDNEDIYKKWLTSLIEQLYARIGFEDYTSDDDLTKILKIHTRNWACKLDVADCKFSAAKYFEKCESKNKLKYIPFLLWYKASIYQKLLDWLVQKEPKFENSVTSYLATAENEFDWYERKVPGIFKALDNLFPSNTYRLPKTLNPNLYDISLTPYMQKGTFTGKVKIHMTVQENTTLIALNAHKLNILSVKVFRNDSEINIQNYTTKHTPQQLRIYLSSYVHTNEKIIAEIQFNGILNDEMTGFYRSSYVDSDGVQHWLATTHFEPTYARQAFPCFDEPAFKSNFTINIQRLNNYTSLSNMPHLTETKDTKYTWDTFATTNVSMSTYLVAFVVSKFKSAVEPENVTFNVWGRPEVAAYGKYARNISIAVIDVLQNITDIDYALPKLDLIGIPDFSMGAMENWGLATFREYGLFYDEKETTATYEKYIITVIAHELSHMWFGDLVTCDWWDYIWLNEGFAQYFESFTSDRERFLIDRNTTGNEFYWIPIDLFVSSNLKTYADVSLENKTWLGSEPQKIFINSINDWFIVNYKQTGFYRVNYDNSSWHALIDKLNSKNFEDIHVLNRAQIIDDLFNLARANYVEYNLLIKALAYLGSETNHLPWKAFFNGLSYIYRRFELPEDLNKEKNFQEDLNKYVLKLLSKTYDNVGFSDHDNDTYLNKLHREMILQWACKLNKEECIQKSADLFATWRNSSEGYLGKAIEKYDPANAAIRRQDVSAVFTSVYSAGPIGVNVTIDFLTTNIKKLHRYFGKWDDIADIFANVASYVSSKDQYNQV</sequence>
<keyword evidence="20" id="KW-1015">Disulfide bond</keyword>
<dbReference type="FunFam" id="1.10.390.10:FF:000019">
    <property type="entry name" value="Aminopeptidase"/>
    <property type="match status" value="3"/>
</dbReference>
<feature type="domain" description="Aminopeptidase N-like N-terminal" evidence="30">
    <location>
        <begin position="4370"/>
        <end position="4553"/>
    </location>
</feature>
<evidence type="ECO:0000259" key="30">
    <source>
        <dbReference type="Pfam" id="PF17900"/>
    </source>
</evidence>
<keyword evidence="22" id="KW-0449">Lipoprotein</keyword>
<dbReference type="GO" id="GO:0008270">
    <property type="term" value="F:zinc ion binding"/>
    <property type="evidence" value="ECO:0007669"/>
    <property type="project" value="InterPro"/>
</dbReference>
<feature type="active site" description="Proton acceptor" evidence="24">
    <location>
        <position position="3788"/>
    </location>
</feature>
<evidence type="ECO:0000256" key="16">
    <source>
        <dbReference type="ARBA" id="ARBA00022968"/>
    </source>
</evidence>
<dbReference type="PANTHER" id="PTHR11533">
    <property type="entry name" value="PROTEASE M1 ZINC METALLOPROTEASE"/>
    <property type="match status" value="1"/>
</dbReference>
<evidence type="ECO:0000256" key="17">
    <source>
        <dbReference type="ARBA" id="ARBA00022989"/>
    </source>
</evidence>
<feature type="binding site" evidence="25">
    <location>
        <position position="3791"/>
    </location>
    <ligand>
        <name>Zn(2+)</name>
        <dbReference type="ChEBI" id="CHEBI:29105"/>
        <note>catalytic</note>
    </ligand>
</feature>
<dbReference type="SUPFAM" id="SSF63737">
    <property type="entry name" value="Leukotriene A4 hydrolase N-terminal domain"/>
    <property type="match status" value="7"/>
</dbReference>
<evidence type="ECO:0000256" key="19">
    <source>
        <dbReference type="ARBA" id="ARBA00023136"/>
    </source>
</evidence>
<comment type="similarity">
    <text evidence="4">Belongs to the peptidase M1 family.</text>
</comment>
<dbReference type="EC" id="3.4.11.2" evidence="5"/>
<feature type="domain" description="Aminopeptidase N-like N-terminal" evidence="30">
    <location>
        <begin position="3495"/>
        <end position="3681"/>
    </location>
</feature>
<feature type="domain" description="ERAP1-like C-terminal" evidence="29">
    <location>
        <begin position="2274"/>
        <end position="2543"/>
    </location>
</feature>
<evidence type="ECO:0000256" key="5">
    <source>
        <dbReference type="ARBA" id="ARBA00012564"/>
    </source>
</evidence>
<evidence type="ECO:0000256" key="7">
    <source>
        <dbReference type="ARBA" id="ARBA00022438"/>
    </source>
</evidence>
<dbReference type="Gene3D" id="2.60.40.1910">
    <property type="match status" value="6"/>
</dbReference>
<keyword evidence="32" id="KW-1185">Reference proteome</keyword>
<dbReference type="Pfam" id="PF11838">
    <property type="entry name" value="ERAP1_C"/>
    <property type="match status" value="7"/>
</dbReference>
<feature type="domain" description="Peptidase M1 membrane alanine aminopeptidase" evidence="28">
    <location>
        <begin position="156"/>
        <end position="373"/>
    </location>
</feature>
<keyword evidence="21" id="KW-0325">Glycoprotein</keyword>
<keyword evidence="10" id="KW-0645">Protease</keyword>
<dbReference type="PANTHER" id="PTHR11533:SF290">
    <property type="entry name" value="AMINOPEPTIDASE"/>
    <property type="match status" value="1"/>
</dbReference>
<evidence type="ECO:0000256" key="27">
    <source>
        <dbReference type="SAM" id="Phobius"/>
    </source>
</evidence>
<feature type="domain" description="Peptidase M1 membrane alanine aminopeptidase" evidence="28">
    <location>
        <begin position="5343"/>
        <end position="5451"/>
    </location>
</feature>
<evidence type="ECO:0000256" key="15">
    <source>
        <dbReference type="ARBA" id="ARBA00022833"/>
    </source>
</evidence>
<feature type="domain" description="Aminopeptidase N-like N-terminal" evidence="30">
    <location>
        <begin position="1748"/>
        <end position="1936"/>
    </location>
</feature>
<feature type="domain" description="ERAP1-like C-terminal" evidence="29">
    <location>
        <begin position="4891"/>
        <end position="5056"/>
    </location>
</feature>
<keyword evidence="15 25" id="KW-0862">Zinc</keyword>
<dbReference type="Gene3D" id="1.10.390.10">
    <property type="entry name" value="Neutral Protease Domain 2"/>
    <property type="match status" value="9"/>
</dbReference>
<feature type="non-terminal residue" evidence="31">
    <location>
        <position position="5757"/>
    </location>
</feature>
<feature type="non-terminal residue" evidence="31">
    <location>
        <position position="1"/>
    </location>
</feature>
<dbReference type="Gene3D" id="2.60.40.1730">
    <property type="entry name" value="tricorn interacting facor f3 domain"/>
    <property type="match status" value="7"/>
</dbReference>
<comment type="caution">
    <text evidence="31">The sequence shown here is derived from an EMBL/GenBank/DDBJ whole genome shotgun (WGS) entry which is preliminary data.</text>
</comment>
<dbReference type="FunFam" id="2.60.40.1730:FF:000001">
    <property type="entry name" value="Leucyl-cystinyl aminopeptidase"/>
    <property type="match status" value="1"/>
</dbReference>
<feature type="site" description="Transition state stabilizer" evidence="26">
    <location>
        <position position="3873"/>
    </location>
</feature>
<feature type="domain" description="Peptidase M1 membrane alanine aminopeptidase" evidence="28">
    <location>
        <begin position="4587"/>
        <end position="4809"/>
    </location>
</feature>
<evidence type="ECO:0000256" key="21">
    <source>
        <dbReference type="ARBA" id="ARBA00023180"/>
    </source>
</evidence>
<accession>A0A836GEN0</accession>
<dbReference type="InterPro" id="IPR042097">
    <property type="entry name" value="Aminopeptidase_N-like_N_sf"/>
</dbReference>
<dbReference type="FunFam" id="2.60.40.1730:FF:000012">
    <property type="entry name" value="Aminopeptidase N"/>
    <property type="match status" value="2"/>
</dbReference>
<protein>
    <recommendedName>
        <fullName evidence="6">Aminopeptidase N</fullName>
        <ecNumber evidence="5">3.4.11.2</ecNumber>
    </recommendedName>
    <alternativeName>
        <fullName evidence="23">Microsomal aminopeptidase</fullName>
    </alternativeName>
</protein>
<feature type="domain" description="Peptidase M1 membrane alanine aminopeptidase" evidence="28">
    <location>
        <begin position="1971"/>
        <end position="2193"/>
    </location>
</feature>
<evidence type="ECO:0000256" key="18">
    <source>
        <dbReference type="ARBA" id="ARBA00023049"/>
    </source>
</evidence>
<feature type="transmembrane region" description="Helical" evidence="27">
    <location>
        <begin position="1708"/>
        <end position="1728"/>
    </location>
</feature>
<reference evidence="31 32" key="1">
    <citation type="submission" date="2020-02" db="EMBL/GenBank/DDBJ databases">
        <title>Relaxed selection underlies rapid genomic changes in the transitions from sociality to social parasitism in ants.</title>
        <authorList>
            <person name="Bi X."/>
        </authorList>
    </citation>
    <scope>NUCLEOTIDE SEQUENCE [LARGE SCALE GENOMIC DNA]</scope>
    <source>
        <strain evidence="31">BGI-DK2014b</strain>
        <tissue evidence="31">Whole body</tissue>
    </source>
</reference>
<dbReference type="GO" id="GO:0098552">
    <property type="term" value="C:side of membrane"/>
    <property type="evidence" value="ECO:0007669"/>
    <property type="project" value="UniProtKB-KW"/>
</dbReference>
<keyword evidence="18" id="KW-0482">Metalloprotease</keyword>
<feature type="domain" description="Peptidase M1 membrane alanine aminopeptidase" evidence="28">
    <location>
        <begin position="1046"/>
        <end position="1206"/>
    </location>
</feature>
<dbReference type="Pfam" id="PF17900">
    <property type="entry name" value="Peptidase_M1_N"/>
    <property type="match status" value="7"/>
</dbReference>
<feature type="domain" description="ERAP1-like C-terminal" evidence="29">
    <location>
        <begin position="1327"/>
        <end position="1639"/>
    </location>
</feature>
<dbReference type="GO" id="GO:0042277">
    <property type="term" value="F:peptide binding"/>
    <property type="evidence" value="ECO:0007669"/>
    <property type="project" value="TreeGrafter"/>
</dbReference>
<evidence type="ECO:0000259" key="28">
    <source>
        <dbReference type="Pfam" id="PF01433"/>
    </source>
</evidence>
<dbReference type="OrthoDB" id="10031169at2759"/>
<feature type="domain" description="ERAP1-like C-terminal" evidence="29">
    <location>
        <begin position="5507"/>
        <end position="5674"/>
    </location>
</feature>
<comment type="cofactor">
    <cofactor evidence="25">
        <name>Zn(2+)</name>
        <dbReference type="ChEBI" id="CHEBI:29105"/>
    </cofactor>
    <text evidence="25">Binds 1 zinc ion per subunit.</text>
</comment>
<dbReference type="InterPro" id="IPR027268">
    <property type="entry name" value="Peptidase_M4/M1_CTD_sf"/>
</dbReference>
<comment type="catalytic activity">
    <reaction evidence="1">
        <text>Release of an N-terminal amino acid, Xaa-|-Yaa- from a peptide, amide or arylamide. Xaa is preferably Ala, but may be most amino acids including Pro (slow action). When a terminal hydrophobic residue is followed by a prolyl residue, the two may be released as an intact Xaa-Pro dipeptide.</text>
        <dbReference type="EC" id="3.4.11.2"/>
    </reaction>
</comment>
<keyword evidence="17 27" id="KW-1133">Transmembrane helix</keyword>
<proteinExistence type="inferred from homology"/>
<dbReference type="FunFam" id="1.10.390.10:FF:000013">
    <property type="entry name" value="Aminopeptidase N"/>
    <property type="match status" value="1"/>
</dbReference>
<evidence type="ECO:0000313" key="32">
    <source>
        <dbReference type="Proteomes" id="UP000670152"/>
    </source>
</evidence>
<dbReference type="FunFam" id="2.60.40.1730:FF:000013">
    <property type="entry name" value="Aminopeptidase"/>
    <property type="match status" value="2"/>
</dbReference>
<dbReference type="Gene3D" id="1.25.50.20">
    <property type="match status" value="8"/>
</dbReference>
<evidence type="ECO:0000256" key="24">
    <source>
        <dbReference type="PIRSR" id="PIRSR634016-1"/>
    </source>
</evidence>
<feature type="domain" description="ERAP1-like C-terminal" evidence="29">
    <location>
        <begin position="457"/>
        <end position="726"/>
    </location>
</feature>
<feature type="transmembrane region" description="Helical" evidence="27">
    <location>
        <begin position="1682"/>
        <end position="1701"/>
    </location>
</feature>
<feature type="domain" description="ERAP1-like C-terminal" evidence="29">
    <location>
        <begin position="3097"/>
        <end position="3363"/>
    </location>
</feature>
<evidence type="ECO:0000256" key="6">
    <source>
        <dbReference type="ARBA" id="ARBA00015611"/>
    </source>
</evidence>
<evidence type="ECO:0000256" key="2">
    <source>
        <dbReference type="ARBA" id="ARBA00004606"/>
    </source>
</evidence>
<feature type="domain" description="Peptidase M1 membrane alanine aminopeptidase" evidence="28">
    <location>
        <begin position="3715"/>
        <end position="3933"/>
    </location>
</feature>
<evidence type="ECO:0000256" key="10">
    <source>
        <dbReference type="ARBA" id="ARBA00022670"/>
    </source>
</evidence>
<keyword evidence="19 27" id="KW-0472">Membrane</keyword>
<dbReference type="Pfam" id="PF01433">
    <property type="entry name" value="Peptidase_M1"/>
    <property type="match status" value="7"/>
</dbReference>
<dbReference type="PRINTS" id="PR00756">
    <property type="entry name" value="ALADIPTASE"/>
</dbReference>
<dbReference type="InterPro" id="IPR014782">
    <property type="entry name" value="Peptidase_M1_dom"/>
</dbReference>
<evidence type="ECO:0000256" key="8">
    <source>
        <dbReference type="ARBA" id="ARBA00022475"/>
    </source>
</evidence>
<feature type="domain" description="Aminopeptidase N-like N-terminal" evidence="30">
    <location>
        <begin position="5127"/>
        <end position="5310"/>
    </location>
</feature>
<evidence type="ECO:0000256" key="11">
    <source>
        <dbReference type="ARBA" id="ARBA00022692"/>
    </source>
</evidence>
<evidence type="ECO:0000256" key="26">
    <source>
        <dbReference type="PIRSR" id="PIRSR634016-4"/>
    </source>
</evidence>
<dbReference type="InterPro" id="IPR001930">
    <property type="entry name" value="Peptidase_M1"/>
</dbReference>
<feature type="domain" description="Aminopeptidase N-like N-terminal" evidence="30">
    <location>
        <begin position="819"/>
        <end position="1007"/>
    </location>
</feature>
<dbReference type="GO" id="GO:0006508">
    <property type="term" value="P:proteolysis"/>
    <property type="evidence" value="ECO:0007669"/>
    <property type="project" value="UniProtKB-KW"/>
</dbReference>
<feature type="domain" description="Aminopeptidase N-like N-terminal" evidence="30">
    <location>
        <begin position="2582"/>
        <end position="2773"/>
    </location>
</feature>
<feature type="domain" description="Aminopeptidase N-like N-terminal" evidence="30">
    <location>
        <begin position="2"/>
        <end position="115"/>
    </location>
</feature>
<evidence type="ECO:0000256" key="13">
    <source>
        <dbReference type="ARBA" id="ARBA00022729"/>
    </source>
</evidence>
<dbReference type="GO" id="GO:0043171">
    <property type="term" value="P:peptide catabolic process"/>
    <property type="evidence" value="ECO:0007669"/>
    <property type="project" value="TreeGrafter"/>
</dbReference>
<dbReference type="SUPFAM" id="SSF55486">
    <property type="entry name" value="Metalloproteases ('zincins'), catalytic domain"/>
    <property type="match status" value="7"/>
</dbReference>
<dbReference type="InterPro" id="IPR045357">
    <property type="entry name" value="Aminopeptidase_N-like_N"/>
</dbReference>
<keyword evidence="12 25" id="KW-0479">Metal-binding</keyword>
<name>A0A836GEN0_9HYME</name>
<evidence type="ECO:0000256" key="22">
    <source>
        <dbReference type="ARBA" id="ARBA00023288"/>
    </source>
</evidence>
<keyword evidence="9" id="KW-0336">GPI-anchor</keyword>
<gene>
    <name evidence="31" type="primary">Anpep_4</name>
    <name evidence="31" type="ORF">G6Z77_0001536</name>
</gene>
<dbReference type="InterPro" id="IPR050344">
    <property type="entry name" value="Peptidase_M1_aminopeptidases"/>
</dbReference>
<dbReference type="GO" id="GO:0016285">
    <property type="term" value="F:alanyl aminopeptidase activity"/>
    <property type="evidence" value="ECO:0007669"/>
    <property type="project" value="UniProtKB-EC"/>
</dbReference>
<dbReference type="GO" id="GO:0070006">
    <property type="term" value="F:metalloaminopeptidase activity"/>
    <property type="evidence" value="ECO:0007669"/>
    <property type="project" value="TreeGrafter"/>
</dbReference>
<dbReference type="CDD" id="cd09601">
    <property type="entry name" value="M1_APN-Q_like"/>
    <property type="match status" value="7"/>
</dbReference>
<comment type="subcellular location">
    <subcellularLocation>
        <location evidence="3">Cell membrane</location>
        <topology evidence="3">Lipid-anchor</topology>
        <topology evidence="3">GPI-anchor</topology>
    </subcellularLocation>
    <subcellularLocation>
        <location evidence="2">Membrane</location>
        <topology evidence="2">Single-pass type II membrane protein</topology>
    </subcellularLocation>
</comment>
<evidence type="ECO:0000256" key="4">
    <source>
        <dbReference type="ARBA" id="ARBA00010136"/>
    </source>
</evidence>
<organism evidence="31 32">
    <name type="scientific">Acromyrmex heyeri</name>
    <dbReference type="NCBI Taxonomy" id="230685"/>
    <lineage>
        <taxon>Eukaryota</taxon>
        <taxon>Metazoa</taxon>
        <taxon>Ecdysozoa</taxon>
        <taxon>Arthropoda</taxon>
        <taxon>Hexapoda</taxon>
        <taxon>Insecta</taxon>
        <taxon>Pterygota</taxon>
        <taxon>Neoptera</taxon>
        <taxon>Endopterygota</taxon>
        <taxon>Hymenoptera</taxon>
        <taxon>Apocrita</taxon>
        <taxon>Aculeata</taxon>
        <taxon>Formicoidea</taxon>
        <taxon>Formicidae</taxon>
        <taxon>Myrmicinae</taxon>
        <taxon>Acromyrmex</taxon>
    </lineage>
</organism>
<keyword evidence="14" id="KW-0378">Hydrolase</keyword>
<keyword evidence="13" id="KW-0732">Signal</keyword>
<evidence type="ECO:0000256" key="14">
    <source>
        <dbReference type="ARBA" id="ARBA00022801"/>
    </source>
</evidence>
<dbReference type="FunFam" id="1.25.50.20:FF:000001">
    <property type="entry name" value="Aminopeptidase"/>
    <property type="match status" value="2"/>
</dbReference>
<evidence type="ECO:0000256" key="3">
    <source>
        <dbReference type="ARBA" id="ARBA00004609"/>
    </source>
</evidence>
<keyword evidence="8" id="KW-1003">Cell membrane</keyword>
<evidence type="ECO:0000256" key="1">
    <source>
        <dbReference type="ARBA" id="ARBA00000098"/>
    </source>
</evidence>
<keyword evidence="16" id="KW-0735">Signal-anchor</keyword>
<keyword evidence="11 27" id="KW-0812">Transmembrane</keyword>
<feature type="domain" description="ERAP1-like C-terminal" evidence="29">
    <location>
        <begin position="4012"/>
        <end position="4330"/>
    </location>
</feature>
<evidence type="ECO:0000256" key="20">
    <source>
        <dbReference type="ARBA" id="ARBA00023157"/>
    </source>
</evidence>
<feature type="binding site" evidence="25">
    <location>
        <position position="3787"/>
    </location>
    <ligand>
        <name>Zn(2+)</name>
        <dbReference type="ChEBI" id="CHEBI:29105"/>
        <note>catalytic</note>
    </ligand>
</feature>
<dbReference type="GO" id="GO:0005737">
    <property type="term" value="C:cytoplasm"/>
    <property type="evidence" value="ECO:0007669"/>
    <property type="project" value="TreeGrafter"/>
</dbReference>
<dbReference type="GO" id="GO:0005886">
    <property type="term" value="C:plasma membrane"/>
    <property type="evidence" value="ECO:0007669"/>
    <property type="project" value="UniProtKB-SubCell"/>
</dbReference>
<evidence type="ECO:0000259" key="29">
    <source>
        <dbReference type="Pfam" id="PF11838"/>
    </source>
</evidence>
<evidence type="ECO:0000256" key="12">
    <source>
        <dbReference type="ARBA" id="ARBA00022723"/>
    </source>
</evidence>
<evidence type="ECO:0000256" key="9">
    <source>
        <dbReference type="ARBA" id="ARBA00022622"/>
    </source>
</evidence>
<feature type="domain" description="Peptidase M1 membrane alanine aminopeptidase" evidence="28">
    <location>
        <begin position="2805"/>
        <end position="2925"/>
    </location>
</feature>
<keyword evidence="7 31" id="KW-0031">Aminopeptidase</keyword>
<evidence type="ECO:0000256" key="23">
    <source>
        <dbReference type="ARBA" id="ARBA00042613"/>
    </source>
</evidence>
<evidence type="ECO:0000256" key="25">
    <source>
        <dbReference type="PIRSR" id="PIRSR634016-3"/>
    </source>
</evidence>
<feature type="binding site" evidence="25">
    <location>
        <position position="3810"/>
    </location>
    <ligand>
        <name>Zn(2+)</name>
        <dbReference type="ChEBI" id="CHEBI:29105"/>
        <note>catalytic</note>
    </ligand>
</feature>
<dbReference type="InterPro" id="IPR024571">
    <property type="entry name" value="ERAP1-like_C_dom"/>
</dbReference>
<dbReference type="InterPro" id="IPR034016">
    <property type="entry name" value="M1_APN-typ"/>
</dbReference>
<dbReference type="Proteomes" id="UP000670152">
    <property type="component" value="Unassembled WGS sequence"/>
</dbReference>
<evidence type="ECO:0000313" key="31">
    <source>
        <dbReference type="EMBL" id="KAG5339064.1"/>
    </source>
</evidence>
<dbReference type="FunFam" id="2.60.40.1910:FF:000008">
    <property type="entry name" value="Aminopeptidase"/>
    <property type="match status" value="6"/>
</dbReference>